<dbReference type="InterPro" id="IPR038077">
    <property type="entry name" value="Troponin_sf"/>
</dbReference>
<dbReference type="SUPFAM" id="SSF90250">
    <property type="entry name" value="Troponin coil-coiled subunits"/>
    <property type="match status" value="1"/>
</dbReference>
<evidence type="ECO:0000313" key="2">
    <source>
        <dbReference type="EMBL" id="KXA95763.1"/>
    </source>
</evidence>
<comment type="caution">
    <text evidence="2">The sequence shown here is derived from an EMBL/GenBank/DDBJ whole genome shotgun (WGS) entry which is preliminary data.</text>
</comment>
<reference evidence="2 3" key="1">
    <citation type="journal article" date="2016" name="Sci. Rep.">
        <title>Metabolic traits of an uncultured archaeal lineage -MSBL1- from brine pools of the Red Sea.</title>
        <authorList>
            <person name="Mwirichia R."/>
            <person name="Alam I."/>
            <person name="Rashid M."/>
            <person name="Vinu M."/>
            <person name="Ba-Alawi W."/>
            <person name="Anthony Kamau A."/>
            <person name="Kamanda Ngugi D."/>
            <person name="Goker M."/>
            <person name="Klenk H.P."/>
            <person name="Bajic V."/>
            <person name="Stingl U."/>
        </authorList>
    </citation>
    <scope>NUCLEOTIDE SEQUENCE [LARGE SCALE GENOMIC DNA]</scope>
    <source>
        <strain evidence="2">SCGC-AAA259I09</strain>
    </source>
</reference>
<protein>
    <submittedName>
        <fullName evidence="2">Uncharacterized protein</fullName>
    </submittedName>
</protein>
<dbReference type="AlphaFoldDB" id="A0A133UNL6"/>
<dbReference type="Proteomes" id="UP000070463">
    <property type="component" value="Unassembled WGS sequence"/>
</dbReference>
<accession>A0A133UNL6</accession>
<evidence type="ECO:0000313" key="3">
    <source>
        <dbReference type="Proteomes" id="UP000070463"/>
    </source>
</evidence>
<keyword evidence="1" id="KW-0175">Coiled coil</keyword>
<dbReference type="EMBL" id="LHXR01000133">
    <property type="protein sequence ID" value="KXA95763.1"/>
    <property type="molecule type" value="Genomic_DNA"/>
</dbReference>
<name>A0A133UNL6_9EURY</name>
<sequence length="345" mass="40303">MPVSDERLSDFFQDFKEFESSEDLEERREKKRFFQDKLSSENIENLTEGDVRELIREFWSFQMWTNKDYVVKEILKDGIDQLRKTLRMALYESTDKSEAYEILINDVRMIGPASASELLTCVFPERCGIWNEKARRGLEILSYSDKLPLENKKIEGEEYETFNETLSEIEEELDKLGHDLEDFLELDYFLYYVVEKSLEAEEKKRKDFSHDEMIETLLEIGDGLGFDVDKEYQAGPGAQIDVRWSTKVANLGRIAYAFEVQRRGSRDSAILNLQKARNADPSLQKLVIVSTKDQLEKFKDEINALDERFRKFVSYMSVDKVFSASQKLVDLKEILQDAGLMEEIG</sequence>
<organism evidence="2 3">
    <name type="scientific">candidate division MSBL1 archaeon SCGC-AAA259I09</name>
    <dbReference type="NCBI Taxonomy" id="1698267"/>
    <lineage>
        <taxon>Archaea</taxon>
        <taxon>Methanobacteriati</taxon>
        <taxon>Methanobacteriota</taxon>
        <taxon>candidate division MSBL1</taxon>
    </lineage>
</organism>
<keyword evidence="3" id="KW-1185">Reference proteome</keyword>
<evidence type="ECO:0000256" key="1">
    <source>
        <dbReference type="SAM" id="Coils"/>
    </source>
</evidence>
<gene>
    <name evidence="2" type="ORF">AKJ37_06600</name>
</gene>
<feature type="coiled-coil region" evidence="1">
    <location>
        <begin position="159"/>
        <end position="186"/>
    </location>
</feature>
<proteinExistence type="predicted"/>